<reference evidence="1" key="1">
    <citation type="submission" date="2022-10" db="EMBL/GenBank/DDBJ databases">
        <title>Genome Sequence of Xylaria curta.</title>
        <authorList>
            <person name="Buettner E."/>
        </authorList>
    </citation>
    <scope>NUCLEOTIDE SEQUENCE</scope>
    <source>
        <strain evidence="1">Babe10</strain>
    </source>
</reference>
<proteinExistence type="predicted"/>
<evidence type="ECO:0000313" key="2">
    <source>
        <dbReference type="Proteomes" id="UP001143856"/>
    </source>
</evidence>
<gene>
    <name evidence="1" type="ORF">NUW58_g9636</name>
</gene>
<organism evidence="1 2">
    <name type="scientific">Xylaria curta</name>
    <dbReference type="NCBI Taxonomy" id="42375"/>
    <lineage>
        <taxon>Eukaryota</taxon>
        <taxon>Fungi</taxon>
        <taxon>Dikarya</taxon>
        <taxon>Ascomycota</taxon>
        <taxon>Pezizomycotina</taxon>
        <taxon>Sordariomycetes</taxon>
        <taxon>Xylariomycetidae</taxon>
        <taxon>Xylariales</taxon>
        <taxon>Xylariaceae</taxon>
        <taxon>Xylaria</taxon>
    </lineage>
</organism>
<name>A0ACC1MVJ2_9PEZI</name>
<evidence type="ECO:0000313" key="1">
    <source>
        <dbReference type="EMBL" id="KAJ2970621.1"/>
    </source>
</evidence>
<accession>A0ACC1MVJ2</accession>
<dbReference type="Proteomes" id="UP001143856">
    <property type="component" value="Unassembled WGS sequence"/>
</dbReference>
<comment type="caution">
    <text evidence="1">The sequence shown here is derived from an EMBL/GenBank/DDBJ whole genome shotgun (WGS) entry which is preliminary data.</text>
</comment>
<sequence length="166" mass="19929">MTSIRSGLYELGDPEEVHAQLERGEDSGEYFYYRLNDEAGIQIEMDEWKPRKVGINTTEKMKENFRIWLQRDGVEDKFRNCAKQLVELRRVRMTTPRWEQFALGQYFVCRVRNCPNDEDKQWSSRAKFETHLRNEHVAEDYVDLFEAQERCRQVWKYPPVPSETSP</sequence>
<keyword evidence="2" id="KW-1185">Reference proteome</keyword>
<dbReference type="EMBL" id="JAPDGR010003607">
    <property type="protein sequence ID" value="KAJ2970621.1"/>
    <property type="molecule type" value="Genomic_DNA"/>
</dbReference>
<protein>
    <submittedName>
        <fullName evidence="1">Uncharacterized protein</fullName>
    </submittedName>
</protein>